<evidence type="ECO:0000256" key="5">
    <source>
        <dbReference type="ARBA" id="ARBA00022803"/>
    </source>
</evidence>
<dbReference type="PANTHER" id="PTHR46208:SF1">
    <property type="entry name" value="MITOCHONDRIAL IMPORT RECEPTOR SUBUNIT TOM70"/>
    <property type="match status" value="1"/>
</dbReference>
<evidence type="ECO:0000256" key="8">
    <source>
        <dbReference type="ARBA" id="ARBA00023136"/>
    </source>
</evidence>
<feature type="repeat" description="TPR" evidence="10">
    <location>
        <begin position="163"/>
        <end position="196"/>
    </location>
</feature>
<dbReference type="HOGENOM" id="CLU_1220843_0_0_1"/>
<dbReference type="Gene3D" id="1.25.40.10">
    <property type="entry name" value="Tetratricopeptide repeat domain"/>
    <property type="match status" value="1"/>
</dbReference>
<dbReference type="STRING" id="6412.T1FPD2"/>
<dbReference type="OMA" id="SASEMAH"/>
<evidence type="ECO:0000256" key="6">
    <source>
        <dbReference type="ARBA" id="ARBA00022989"/>
    </source>
</evidence>
<gene>
    <name evidence="12" type="primary">20210679</name>
    <name evidence="11" type="ORF">HELRODRAFT_187774</name>
</gene>
<protein>
    <submittedName>
        <fullName evidence="11 12">Uncharacterized protein</fullName>
    </submittedName>
</protein>
<dbReference type="CTD" id="20210679"/>
<reference evidence="13" key="1">
    <citation type="submission" date="2012-12" db="EMBL/GenBank/DDBJ databases">
        <authorList>
            <person name="Hellsten U."/>
            <person name="Grimwood J."/>
            <person name="Chapman J.A."/>
            <person name="Shapiro H."/>
            <person name="Aerts A."/>
            <person name="Otillar R.P."/>
            <person name="Terry A.Y."/>
            <person name="Boore J.L."/>
            <person name="Simakov O."/>
            <person name="Marletaz F."/>
            <person name="Cho S.-J."/>
            <person name="Edsinger-Gonzales E."/>
            <person name="Havlak P."/>
            <person name="Kuo D.-H."/>
            <person name="Larsson T."/>
            <person name="Lv J."/>
            <person name="Arendt D."/>
            <person name="Savage R."/>
            <person name="Osoegawa K."/>
            <person name="de Jong P."/>
            <person name="Lindberg D.R."/>
            <person name="Seaver E.C."/>
            <person name="Weisblat D.A."/>
            <person name="Putnam N.H."/>
            <person name="Grigoriev I.V."/>
            <person name="Rokhsar D.S."/>
        </authorList>
    </citation>
    <scope>NUCLEOTIDE SEQUENCE</scope>
</reference>
<keyword evidence="8" id="KW-0472">Membrane</keyword>
<evidence type="ECO:0000313" key="12">
    <source>
        <dbReference type="EnsemblMetazoa" id="HelroP187774"/>
    </source>
</evidence>
<dbReference type="EnsemblMetazoa" id="HelroT187774">
    <property type="protein sequence ID" value="HelroP187774"/>
    <property type="gene ID" value="HelroG187774"/>
</dbReference>
<dbReference type="RefSeq" id="XP_009008712.1">
    <property type="nucleotide sequence ID" value="XM_009010464.1"/>
</dbReference>
<keyword evidence="7" id="KW-0496">Mitochondrion</keyword>
<dbReference type="PROSITE" id="PS50293">
    <property type="entry name" value="TPR_REGION"/>
    <property type="match status" value="1"/>
</dbReference>
<proteinExistence type="inferred from homology"/>
<dbReference type="OrthoDB" id="66418at2759"/>
<evidence type="ECO:0000256" key="10">
    <source>
        <dbReference type="PROSITE-ProRule" id="PRU00339"/>
    </source>
</evidence>
<evidence type="ECO:0000256" key="4">
    <source>
        <dbReference type="ARBA" id="ARBA00022787"/>
    </source>
</evidence>
<evidence type="ECO:0000256" key="1">
    <source>
        <dbReference type="ARBA" id="ARBA00004572"/>
    </source>
</evidence>
<evidence type="ECO:0000313" key="11">
    <source>
        <dbReference type="EMBL" id="ESO11992.1"/>
    </source>
</evidence>
<dbReference type="PROSITE" id="PS50005">
    <property type="entry name" value="TPR"/>
    <property type="match status" value="3"/>
</dbReference>
<dbReference type="Pfam" id="PF13181">
    <property type="entry name" value="TPR_8"/>
    <property type="match status" value="2"/>
</dbReference>
<feature type="repeat" description="TPR" evidence="10">
    <location>
        <begin position="94"/>
        <end position="127"/>
    </location>
</feature>
<keyword evidence="2" id="KW-0812">Transmembrane</keyword>
<evidence type="ECO:0000256" key="3">
    <source>
        <dbReference type="ARBA" id="ARBA00022737"/>
    </source>
</evidence>
<feature type="repeat" description="TPR" evidence="10">
    <location>
        <begin position="19"/>
        <end position="52"/>
    </location>
</feature>
<dbReference type="SUPFAM" id="SSF81901">
    <property type="entry name" value="HCP-like"/>
    <property type="match status" value="1"/>
</dbReference>
<reference evidence="11 13" key="2">
    <citation type="journal article" date="2013" name="Nature">
        <title>Insights into bilaterian evolution from three spiralian genomes.</title>
        <authorList>
            <person name="Simakov O."/>
            <person name="Marletaz F."/>
            <person name="Cho S.J."/>
            <person name="Edsinger-Gonzales E."/>
            <person name="Havlak P."/>
            <person name="Hellsten U."/>
            <person name="Kuo D.H."/>
            <person name="Larsson T."/>
            <person name="Lv J."/>
            <person name="Arendt D."/>
            <person name="Savage R."/>
            <person name="Osoegawa K."/>
            <person name="de Jong P."/>
            <person name="Grimwood J."/>
            <person name="Chapman J.A."/>
            <person name="Shapiro H."/>
            <person name="Aerts A."/>
            <person name="Otillar R.P."/>
            <person name="Terry A.Y."/>
            <person name="Boore J.L."/>
            <person name="Grigoriev I.V."/>
            <person name="Lindberg D.R."/>
            <person name="Seaver E.C."/>
            <person name="Weisblat D.A."/>
            <person name="Putnam N.H."/>
            <person name="Rokhsar D.S."/>
        </authorList>
    </citation>
    <scope>NUCLEOTIDE SEQUENCE</scope>
</reference>
<comment type="subcellular location">
    <subcellularLocation>
        <location evidence="1">Mitochondrion outer membrane</location>
        <topology evidence="1">Single-pass membrane protein</topology>
    </subcellularLocation>
</comment>
<dbReference type="Pfam" id="PF07719">
    <property type="entry name" value="TPR_2"/>
    <property type="match status" value="1"/>
</dbReference>
<evidence type="ECO:0000256" key="7">
    <source>
        <dbReference type="ARBA" id="ARBA00023128"/>
    </source>
</evidence>
<keyword evidence="6" id="KW-1133">Transmembrane helix</keyword>
<reference evidence="12" key="3">
    <citation type="submission" date="2015-06" db="UniProtKB">
        <authorList>
            <consortium name="EnsemblMetazoa"/>
        </authorList>
    </citation>
    <scope>IDENTIFICATION</scope>
</reference>
<dbReference type="PANTHER" id="PTHR46208">
    <property type="entry name" value="MITOCHONDRIAL IMPORT RECEPTOR SUBUNIT TOM70"/>
    <property type="match status" value="1"/>
</dbReference>
<dbReference type="AlphaFoldDB" id="T1FPD2"/>
<dbReference type="GO" id="GO:0005741">
    <property type="term" value="C:mitochondrial outer membrane"/>
    <property type="evidence" value="ECO:0007669"/>
    <property type="project" value="UniProtKB-SubCell"/>
</dbReference>
<dbReference type="SMART" id="SM00028">
    <property type="entry name" value="TPR"/>
    <property type="match status" value="3"/>
</dbReference>
<dbReference type="InterPro" id="IPR011990">
    <property type="entry name" value="TPR-like_helical_dom_sf"/>
</dbReference>
<dbReference type="GeneID" id="20210679"/>
<keyword evidence="13" id="KW-1185">Reference proteome</keyword>
<dbReference type="KEGG" id="hro:HELRODRAFT_187774"/>
<dbReference type="InParanoid" id="T1FPD2"/>
<keyword evidence="4" id="KW-1000">Mitochondrion outer membrane</keyword>
<evidence type="ECO:0000256" key="2">
    <source>
        <dbReference type="ARBA" id="ARBA00022692"/>
    </source>
</evidence>
<dbReference type="EMBL" id="AMQM01000024">
    <property type="status" value="NOT_ANNOTATED_CDS"/>
    <property type="molecule type" value="Genomic_DNA"/>
</dbReference>
<dbReference type="InterPro" id="IPR013105">
    <property type="entry name" value="TPR_2"/>
</dbReference>
<keyword evidence="5 10" id="KW-0802">TPR repeat</keyword>
<dbReference type="EMBL" id="KB095811">
    <property type="protein sequence ID" value="ESO11992.1"/>
    <property type="molecule type" value="Genomic_DNA"/>
</dbReference>
<accession>T1FPD2</accession>
<name>T1FPD2_HELRO</name>
<evidence type="ECO:0000313" key="13">
    <source>
        <dbReference type="Proteomes" id="UP000015101"/>
    </source>
</evidence>
<dbReference type="InterPro" id="IPR019734">
    <property type="entry name" value="TPR_rpt"/>
</dbReference>
<evidence type="ECO:0000256" key="9">
    <source>
        <dbReference type="ARBA" id="ARBA00038030"/>
    </source>
</evidence>
<organism evidence="12 13">
    <name type="scientific">Helobdella robusta</name>
    <name type="common">Californian leech</name>
    <dbReference type="NCBI Taxonomy" id="6412"/>
    <lineage>
        <taxon>Eukaryota</taxon>
        <taxon>Metazoa</taxon>
        <taxon>Spiralia</taxon>
        <taxon>Lophotrochozoa</taxon>
        <taxon>Annelida</taxon>
        <taxon>Clitellata</taxon>
        <taxon>Hirudinea</taxon>
        <taxon>Rhynchobdellida</taxon>
        <taxon>Glossiphoniidae</taxon>
        <taxon>Helobdella</taxon>
    </lineage>
</organism>
<comment type="similarity">
    <text evidence="9">Belongs to the Tom70 family.</text>
</comment>
<dbReference type="Proteomes" id="UP000015101">
    <property type="component" value="Unassembled WGS sequence"/>
</dbReference>
<sequence length="227" mass="25513">MSEAVGVFDRAVGLDPSNPDVYLHRGQVHLVMENLDMAIMDFQKSLSINDSTAIAHIHKNFSELRKALSQQDFDKAEKITLSFQDILNRFPSCADGYAFYGQALLDMKKFEEADDCFKKAIQLEPNNPNSYVHRGILRLSWKEDFEGGYKFIKKGIEIDGHSSFAYQALGTLEFQKGLIDSAIDLLEKAVDYSTSETEMIHLYSILLAAQVQHKVAARLGVSMPSLI</sequence>
<dbReference type="eggNOG" id="KOG0547">
    <property type="taxonomic scope" value="Eukaryota"/>
</dbReference>
<keyword evidence="3" id="KW-0677">Repeat</keyword>